<accession>A0ABM9AUP8</accession>
<keyword evidence="3" id="KW-1185">Reference proteome</keyword>
<reference evidence="2" key="1">
    <citation type="submission" date="2021-12" db="EMBL/GenBank/DDBJ databases">
        <authorList>
            <person name="Rodrigo-Torres L."/>
            <person name="Arahal R. D."/>
            <person name="Lucena T."/>
        </authorList>
    </citation>
    <scope>NUCLEOTIDE SEQUENCE</scope>
    <source>
        <strain evidence="2">CECT 8858</strain>
    </source>
</reference>
<evidence type="ECO:0000313" key="2">
    <source>
        <dbReference type="EMBL" id="CAH0997780.1"/>
    </source>
</evidence>
<dbReference type="InterPro" id="IPR007492">
    <property type="entry name" value="LytTR_DNA-bd_dom"/>
</dbReference>
<dbReference type="SMART" id="SM00850">
    <property type="entry name" value="LytTR"/>
    <property type="match status" value="1"/>
</dbReference>
<dbReference type="PANTHER" id="PTHR37299:SF1">
    <property type="entry name" value="STAGE 0 SPORULATION PROTEIN A HOMOLOG"/>
    <property type="match status" value="1"/>
</dbReference>
<dbReference type="Gene3D" id="2.40.50.1020">
    <property type="entry name" value="LytTr DNA-binding domain"/>
    <property type="match status" value="1"/>
</dbReference>
<sequence length="109" mass="12884">MENVISIGGFRSVRPNEIVLLEADINYTVVHFRDGEKFIVATPLKILQSRFEPFNFYRTHKSYMVNLEFVMSYLEPHKQLQLADNKKVIVSRRRVNGLKKHLMITQNYL</sequence>
<proteinExistence type="predicted"/>
<evidence type="ECO:0000259" key="1">
    <source>
        <dbReference type="PROSITE" id="PS50930"/>
    </source>
</evidence>
<comment type="caution">
    <text evidence="2">The sequence shown here is derived from an EMBL/GenBank/DDBJ whole genome shotgun (WGS) entry which is preliminary data.</text>
</comment>
<name>A0ABM9AUP8_9BACT</name>
<dbReference type="PANTHER" id="PTHR37299">
    <property type="entry name" value="TRANSCRIPTIONAL REGULATOR-RELATED"/>
    <property type="match status" value="1"/>
</dbReference>
<organism evidence="2 3">
    <name type="scientific">Emticicia aquatica</name>
    <dbReference type="NCBI Taxonomy" id="1681835"/>
    <lineage>
        <taxon>Bacteria</taxon>
        <taxon>Pseudomonadati</taxon>
        <taxon>Bacteroidota</taxon>
        <taxon>Cytophagia</taxon>
        <taxon>Cytophagales</taxon>
        <taxon>Leadbetterellaceae</taxon>
        <taxon>Emticicia</taxon>
    </lineage>
</organism>
<feature type="domain" description="HTH LytTR-type" evidence="1">
    <location>
        <begin position="3"/>
        <end position="104"/>
    </location>
</feature>
<dbReference type="EMBL" id="CAKLPY010000006">
    <property type="protein sequence ID" value="CAH0997780.1"/>
    <property type="molecule type" value="Genomic_DNA"/>
</dbReference>
<dbReference type="PROSITE" id="PS50930">
    <property type="entry name" value="HTH_LYTTR"/>
    <property type="match status" value="1"/>
</dbReference>
<protein>
    <recommendedName>
        <fullName evidence="1">HTH LytTR-type domain-containing protein</fullName>
    </recommendedName>
</protein>
<evidence type="ECO:0000313" key="3">
    <source>
        <dbReference type="Proteomes" id="UP000837932"/>
    </source>
</evidence>
<dbReference type="Proteomes" id="UP000837932">
    <property type="component" value="Unassembled WGS sequence"/>
</dbReference>
<dbReference type="InterPro" id="IPR046947">
    <property type="entry name" value="LytR-like"/>
</dbReference>
<gene>
    <name evidence="2" type="ORF">EMA8858_03914</name>
</gene>
<dbReference type="RefSeq" id="WP_238808587.1">
    <property type="nucleotide sequence ID" value="NZ_CAKLPY010000006.1"/>
</dbReference>
<dbReference type="Pfam" id="PF04397">
    <property type="entry name" value="LytTR"/>
    <property type="match status" value="1"/>
</dbReference>